<organism evidence="3 4">
    <name type="scientific">Microbacterium binotii</name>
    <dbReference type="NCBI Taxonomy" id="462710"/>
    <lineage>
        <taxon>Bacteria</taxon>
        <taxon>Bacillati</taxon>
        <taxon>Actinomycetota</taxon>
        <taxon>Actinomycetes</taxon>
        <taxon>Micrococcales</taxon>
        <taxon>Microbacteriaceae</taxon>
        <taxon>Microbacterium</taxon>
    </lineage>
</organism>
<dbReference type="RefSeq" id="WP_344229502.1">
    <property type="nucleotide sequence ID" value="NZ_BAAARI010000014.1"/>
</dbReference>
<keyword evidence="4" id="KW-1185">Reference proteome</keyword>
<proteinExistence type="predicted"/>
<protein>
    <recommendedName>
        <fullName evidence="2">HNH nuclease domain-containing protein</fullName>
    </recommendedName>
</protein>
<dbReference type="InterPro" id="IPR003615">
    <property type="entry name" value="HNH_nuc"/>
</dbReference>
<dbReference type="CDD" id="cd00085">
    <property type="entry name" value="HNHc"/>
    <property type="match status" value="1"/>
</dbReference>
<keyword evidence="1" id="KW-0175">Coiled coil</keyword>
<gene>
    <name evidence="3" type="ORF">GCM10009862_22310</name>
</gene>
<reference evidence="4" key="1">
    <citation type="journal article" date="2019" name="Int. J. Syst. Evol. Microbiol.">
        <title>The Global Catalogue of Microorganisms (GCM) 10K type strain sequencing project: providing services to taxonomists for standard genome sequencing and annotation.</title>
        <authorList>
            <consortium name="The Broad Institute Genomics Platform"/>
            <consortium name="The Broad Institute Genome Sequencing Center for Infectious Disease"/>
            <person name="Wu L."/>
            <person name="Ma J."/>
        </authorList>
    </citation>
    <scope>NUCLEOTIDE SEQUENCE [LARGE SCALE GENOMIC DNA]</scope>
    <source>
        <strain evidence="4">JCM 16365</strain>
    </source>
</reference>
<name>A0ABP6BRA3_9MICO</name>
<sequence>MSSNEYRPVGFSDADAATLAEIAAAVEKTQADLAALQARMTRELARAEELACRQSSGATRSAAASDMAHRAIASELATPLRIADRTMQRRMTQAAEIAHEYAATLDSLAAGRITMGHVYAIAEAGAHLPHEARAEFEAAALRKSENDAVGRVRPALRMLAERLHPRTLTERHIDARETRSVTLNPLDDGMCELTATLPLILGEGIHNRLTQQGTALQDERMRAVERLREARAASLPASEADEVLASDGRTIDQLRADIFADMLLTAQPSADPTRTDDRPGALGAIRAHVQVVVPVLAIAGTHEYPADLAGRSPIDAETARQLVGAESGWDRLLTHPVSGEILATDRYQPTPDLRRRLRARDAHCRFPGCRVPALRCEHDHTVDFALGGKTRLDNLAGLCQRHHSMKQFTAWKVTQIGDGILAWTSPLGRPYLDHPPAPTVHFVPDEIPLGVPSRYDDDDDPPPWENCA</sequence>
<dbReference type="Gene3D" id="1.10.30.50">
    <property type="match status" value="1"/>
</dbReference>
<dbReference type="EMBL" id="BAAARI010000014">
    <property type="protein sequence ID" value="GAA2582716.1"/>
    <property type="molecule type" value="Genomic_DNA"/>
</dbReference>
<comment type="caution">
    <text evidence="3">The sequence shown here is derived from an EMBL/GenBank/DDBJ whole genome shotgun (WGS) entry which is preliminary data.</text>
</comment>
<dbReference type="Proteomes" id="UP001500274">
    <property type="component" value="Unassembled WGS sequence"/>
</dbReference>
<dbReference type="SMART" id="SM00507">
    <property type="entry name" value="HNHc"/>
    <property type="match status" value="1"/>
</dbReference>
<evidence type="ECO:0000256" key="1">
    <source>
        <dbReference type="SAM" id="Coils"/>
    </source>
</evidence>
<evidence type="ECO:0000313" key="4">
    <source>
        <dbReference type="Proteomes" id="UP001500274"/>
    </source>
</evidence>
<evidence type="ECO:0000313" key="3">
    <source>
        <dbReference type="EMBL" id="GAA2582716.1"/>
    </source>
</evidence>
<feature type="domain" description="HNH nuclease" evidence="2">
    <location>
        <begin position="352"/>
        <end position="404"/>
    </location>
</feature>
<accession>A0ABP6BRA3</accession>
<dbReference type="Pfam" id="PF02720">
    <property type="entry name" value="DUF222"/>
    <property type="match status" value="1"/>
</dbReference>
<dbReference type="InterPro" id="IPR003870">
    <property type="entry name" value="DUF222"/>
</dbReference>
<evidence type="ECO:0000259" key="2">
    <source>
        <dbReference type="SMART" id="SM00507"/>
    </source>
</evidence>
<feature type="coiled-coil region" evidence="1">
    <location>
        <begin position="19"/>
        <end position="53"/>
    </location>
</feature>